<keyword evidence="2" id="KW-0812">Transmembrane</keyword>
<evidence type="ECO:0000256" key="1">
    <source>
        <dbReference type="SAM" id="MobiDB-lite"/>
    </source>
</evidence>
<evidence type="ECO:0000256" key="2">
    <source>
        <dbReference type="SAM" id="Phobius"/>
    </source>
</evidence>
<gene>
    <name evidence="3" type="ORF">LITE_LOCUS44522</name>
</gene>
<reference evidence="3" key="1">
    <citation type="submission" date="2022-08" db="EMBL/GenBank/DDBJ databases">
        <authorList>
            <person name="Gutierrez-Valencia J."/>
        </authorList>
    </citation>
    <scope>NUCLEOTIDE SEQUENCE</scope>
</reference>
<name>A0AAV0QUK8_9ROSI</name>
<feature type="compositionally biased region" description="Low complexity" evidence="1">
    <location>
        <begin position="189"/>
        <end position="198"/>
    </location>
</feature>
<feature type="region of interest" description="Disordered" evidence="1">
    <location>
        <begin position="149"/>
        <end position="283"/>
    </location>
</feature>
<protein>
    <submittedName>
        <fullName evidence="3">Uncharacterized protein</fullName>
    </submittedName>
</protein>
<comment type="caution">
    <text evidence="3">The sequence shown here is derived from an EMBL/GenBank/DDBJ whole genome shotgun (WGS) entry which is preliminary data.</text>
</comment>
<accession>A0AAV0QUK8</accession>
<dbReference type="Proteomes" id="UP001154282">
    <property type="component" value="Unassembled WGS sequence"/>
</dbReference>
<feature type="compositionally biased region" description="Basic and acidic residues" evidence="1">
    <location>
        <begin position="154"/>
        <end position="163"/>
    </location>
</feature>
<organism evidence="3 4">
    <name type="scientific">Linum tenue</name>
    <dbReference type="NCBI Taxonomy" id="586396"/>
    <lineage>
        <taxon>Eukaryota</taxon>
        <taxon>Viridiplantae</taxon>
        <taxon>Streptophyta</taxon>
        <taxon>Embryophyta</taxon>
        <taxon>Tracheophyta</taxon>
        <taxon>Spermatophyta</taxon>
        <taxon>Magnoliopsida</taxon>
        <taxon>eudicotyledons</taxon>
        <taxon>Gunneridae</taxon>
        <taxon>Pentapetalae</taxon>
        <taxon>rosids</taxon>
        <taxon>fabids</taxon>
        <taxon>Malpighiales</taxon>
        <taxon>Linaceae</taxon>
        <taxon>Linum</taxon>
    </lineage>
</organism>
<keyword evidence="2" id="KW-1133">Transmembrane helix</keyword>
<evidence type="ECO:0000313" key="4">
    <source>
        <dbReference type="Proteomes" id="UP001154282"/>
    </source>
</evidence>
<keyword evidence="2" id="KW-0472">Membrane</keyword>
<dbReference type="AlphaFoldDB" id="A0AAV0QUK8"/>
<evidence type="ECO:0000313" key="3">
    <source>
        <dbReference type="EMBL" id="CAI0547812.1"/>
    </source>
</evidence>
<sequence length="293" mass="31889">MGKGVPQVEATFLALGVFTYGFSAGFFMYWQRQGLCSLILVQHSFDGGVDDLIADTHELSCNGLQVTAAATPPPPAAATTTATIKIHHMMDPESLGAEEDLIEVGGLRTGLLLYSTIYRGRKWLCGPQTTQPIVKSPVVENPSLLMASDEEAADEGRSKEKNRSQYSKPGTSIVGARNRSSMHIIFRKPSAPAASPSSTVQARPRREHRGDETHRGRGGNEIPSAVRMELFDKLKKPPVKQPMESNPIDENPLLVVESDEDEDSEKVPAAEEPQIGSSPYTTLPVKKLSLLLR</sequence>
<proteinExistence type="predicted"/>
<keyword evidence="4" id="KW-1185">Reference proteome</keyword>
<feature type="transmembrane region" description="Helical" evidence="2">
    <location>
        <begin position="12"/>
        <end position="30"/>
    </location>
</feature>
<dbReference type="EMBL" id="CAMGYJ010000010">
    <property type="protein sequence ID" value="CAI0547812.1"/>
    <property type="molecule type" value="Genomic_DNA"/>
</dbReference>